<dbReference type="EMBL" id="NNAY01000032">
    <property type="protein sequence ID" value="OXU31759.1"/>
    <property type="molecule type" value="Genomic_DNA"/>
</dbReference>
<dbReference type="GO" id="GO:0004984">
    <property type="term" value="F:olfactory receptor activity"/>
    <property type="evidence" value="ECO:0007669"/>
    <property type="project" value="InterPro"/>
</dbReference>
<keyword evidence="9" id="KW-0915">Sodium</keyword>
<keyword evidence="11 17" id="KW-0472">Membrane</keyword>
<dbReference type="Gene3D" id="1.10.287.770">
    <property type="entry name" value="YojJ-like"/>
    <property type="match status" value="1"/>
</dbReference>
<keyword evidence="14" id="KW-0807">Transducer</keyword>
<feature type="transmembrane region" description="Helical" evidence="17">
    <location>
        <begin position="171"/>
        <end position="193"/>
    </location>
</feature>
<gene>
    <name evidence="18" type="ORF">TSAR_003115</name>
</gene>
<comment type="similarity">
    <text evidence="2 16">Belongs to the amiloride-sensitive sodium channel (TC 1.A.6) family.</text>
</comment>
<dbReference type="InterPro" id="IPR001873">
    <property type="entry name" value="ENaC"/>
</dbReference>
<evidence type="ECO:0000256" key="7">
    <source>
        <dbReference type="ARBA" id="ARBA00022725"/>
    </source>
</evidence>
<dbReference type="Pfam" id="PF00858">
    <property type="entry name" value="ASC"/>
    <property type="match status" value="3"/>
</dbReference>
<keyword evidence="12" id="KW-0675">Receptor</keyword>
<dbReference type="PANTHER" id="PTHR11690:SF253">
    <property type="entry name" value="PICKPOCKET 18-RELATED"/>
    <property type="match status" value="1"/>
</dbReference>
<evidence type="ECO:0000256" key="9">
    <source>
        <dbReference type="ARBA" id="ARBA00023053"/>
    </source>
</evidence>
<evidence type="ECO:0000256" key="3">
    <source>
        <dbReference type="ARBA" id="ARBA00022448"/>
    </source>
</evidence>
<evidence type="ECO:0000256" key="12">
    <source>
        <dbReference type="ARBA" id="ARBA00023170"/>
    </source>
</evidence>
<feature type="transmembrane region" description="Helical" evidence="17">
    <location>
        <begin position="364"/>
        <end position="384"/>
    </location>
</feature>
<dbReference type="Pfam" id="PF02949">
    <property type="entry name" value="7tm_6"/>
    <property type="match status" value="1"/>
</dbReference>
<dbReference type="GO" id="GO:0005886">
    <property type="term" value="C:plasma membrane"/>
    <property type="evidence" value="ECO:0007669"/>
    <property type="project" value="TreeGrafter"/>
</dbReference>
<evidence type="ECO:0000256" key="2">
    <source>
        <dbReference type="ARBA" id="ARBA00007193"/>
    </source>
</evidence>
<keyword evidence="6 16" id="KW-0812">Transmembrane</keyword>
<protein>
    <submittedName>
        <fullName evidence="18">Uncharacterized protein</fullName>
    </submittedName>
</protein>
<feature type="transmembrane region" description="Helical" evidence="17">
    <location>
        <begin position="274"/>
        <end position="292"/>
    </location>
</feature>
<evidence type="ECO:0000256" key="16">
    <source>
        <dbReference type="RuleBase" id="RU000679"/>
    </source>
</evidence>
<keyword evidence="7" id="KW-0552">Olfaction</keyword>
<evidence type="ECO:0000256" key="8">
    <source>
        <dbReference type="ARBA" id="ARBA00022989"/>
    </source>
</evidence>
<dbReference type="GO" id="GO:0015280">
    <property type="term" value="F:ligand-gated sodium channel activity"/>
    <property type="evidence" value="ECO:0007669"/>
    <property type="project" value="TreeGrafter"/>
</dbReference>
<evidence type="ECO:0000313" key="19">
    <source>
        <dbReference type="Proteomes" id="UP000215335"/>
    </source>
</evidence>
<keyword evidence="8 17" id="KW-1133">Transmembrane helix</keyword>
<proteinExistence type="inferred from homology"/>
<evidence type="ECO:0000256" key="1">
    <source>
        <dbReference type="ARBA" id="ARBA00004141"/>
    </source>
</evidence>
<reference evidence="18 19" key="1">
    <citation type="journal article" date="2017" name="Curr. Biol.">
        <title>The Evolution of Venom by Co-option of Single-Copy Genes.</title>
        <authorList>
            <person name="Martinson E.O."/>
            <person name="Mrinalini"/>
            <person name="Kelkar Y.D."/>
            <person name="Chang C.H."/>
            <person name="Werren J.H."/>
        </authorList>
    </citation>
    <scope>NUCLEOTIDE SEQUENCE [LARGE SCALE GENOMIC DNA]</scope>
    <source>
        <strain evidence="18 19">Alberta</strain>
        <tissue evidence="18">Whole body</tissue>
    </source>
</reference>
<organism evidence="18 19">
    <name type="scientific">Trichomalopsis sarcophagae</name>
    <dbReference type="NCBI Taxonomy" id="543379"/>
    <lineage>
        <taxon>Eukaryota</taxon>
        <taxon>Metazoa</taxon>
        <taxon>Ecdysozoa</taxon>
        <taxon>Arthropoda</taxon>
        <taxon>Hexapoda</taxon>
        <taxon>Insecta</taxon>
        <taxon>Pterygota</taxon>
        <taxon>Neoptera</taxon>
        <taxon>Endopterygota</taxon>
        <taxon>Hymenoptera</taxon>
        <taxon>Apocrita</taxon>
        <taxon>Proctotrupomorpha</taxon>
        <taxon>Chalcidoidea</taxon>
        <taxon>Pteromalidae</taxon>
        <taxon>Pteromalinae</taxon>
        <taxon>Trichomalopsis</taxon>
    </lineage>
</organism>
<dbReference type="Gene3D" id="2.60.470.10">
    <property type="entry name" value="Acid-sensing ion channels like domains"/>
    <property type="match status" value="1"/>
</dbReference>
<evidence type="ECO:0000256" key="11">
    <source>
        <dbReference type="ARBA" id="ARBA00023136"/>
    </source>
</evidence>
<evidence type="ECO:0000256" key="10">
    <source>
        <dbReference type="ARBA" id="ARBA00023065"/>
    </source>
</evidence>
<dbReference type="AlphaFoldDB" id="A0A232FMM1"/>
<evidence type="ECO:0000256" key="15">
    <source>
        <dbReference type="ARBA" id="ARBA00023303"/>
    </source>
</evidence>
<dbReference type="OrthoDB" id="6436100at2759"/>
<accession>A0A232FMM1</accession>
<evidence type="ECO:0000256" key="13">
    <source>
        <dbReference type="ARBA" id="ARBA00023201"/>
    </source>
</evidence>
<dbReference type="InterPro" id="IPR004117">
    <property type="entry name" value="7tm6_olfct_rcpt"/>
</dbReference>
<keyword evidence="5" id="KW-0716">Sensory transduction</keyword>
<sequence>MHRSSSSVTVHRVTQRREAVFPISSLASGHFIRRSNWYLRNSFYKQVLALWKDTSDEEEMMILKQHADFGFKTLKIYIITSSTIYQVIPILSGKYATIAYVEKSTKFIHITICSWFRLIRLSKIAGEVKYGLNTLKDTDNIVLTSISRIVDLHNATLNNIKYIDHAFGTTYFIILLFNSLLFGSSLVLINNNLGDTFCEWYKLSKRSINSLRIIMLKSSMQCEITAIGMFVLSLETFSKDKNFPHHAWKVVTLLEKGSGCWPFENQIKKMIIRLIHFVNMIMMLVMLGIRLWEEFERKNVKIVMENSVAMIMILCTMVKLIMSYFNERQRKRFYEQMFVHWKDTSDEEEIMILRQYATSGLKTIIRYTIPMLLTLMNYLMNPNITHYQKQLPFYAEYFVDQEKYFYQLYLLLYFMIGAALIVTFSHELTYFQSVQHIMASFKIIELRLSRLSKLVKSVDCSLGRFNDADQKIFTSICGAVDLHNATLNCKWYKLSKQSKRSISIMMLRSFGQCQITASGMFVISLETYGKARRNNVTEMLRDEIQSVSSEISGREKPARDETKIGNGMKLAWLDTGEAKSREKLNPLLEQLKRYCGDSSLAGCKYIAEGQRTWFERVMWILLHLVMVGTLGAIIYNVLDDFKHTPVVTVVDSDNYPSNLLDLPVDKVLDLLRELGYLYESSFDTEHKSTNELDRLLGKYFDGLYDVTDVMKELTPKCSDMLIKCRFRAEIANCSELFRFRKSQDGFCCVFNYAREMDDLERQGQKNPVHKAHKIESLGKVNGLSFLMEPFLDDYLFPILPVSGWKITIFSPSDYPDNTSGGVSDALISPQSENFLELNADSFFSEKAVHNVDIEQRKCIFHSDAAALYDSYTYSDCIVNCRRPITSPLESHGQSRKMLILQLNLHTNELLYIQASNIYYATAEKRTTKSCIANTRRVCNTSDIECLQRFKSKWWSVLPHDIARNGQESKVFDVISNASWSLRCKNCYPSCNDVRYYLRTSSVNLVRDELNTFLKDVNVANQSIVHIFFARYGTVRLKQDIAYYWYELLSNIGGICGVFIGFSLISAFEFVYFLVLSILALLKSRHPNENQDKTYPMRPIFWDELAPRGKTRNAHADRYSKRRVLAH</sequence>
<evidence type="ECO:0000256" key="14">
    <source>
        <dbReference type="ARBA" id="ARBA00023224"/>
    </source>
</evidence>
<evidence type="ECO:0000256" key="4">
    <source>
        <dbReference type="ARBA" id="ARBA00022461"/>
    </source>
</evidence>
<evidence type="ECO:0000256" key="17">
    <source>
        <dbReference type="SAM" id="Phobius"/>
    </source>
</evidence>
<evidence type="ECO:0000256" key="6">
    <source>
        <dbReference type="ARBA" id="ARBA00022692"/>
    </source>
</evidence>
<dbReference type="Proteomes" id="UP000215335">
    <property type="component" value="Unassembled WGS sequence"/>
</dbReference>
<comment type="caution">
    <text evidence="18">The sequence shown here is derived from an EMBL/GenBank/DDBJ whole genome shotgun (WGS) entry which is preliminary data.</text>
</comment>
<name>A0A232FMM1_9HYME</name>
<dbReference type="STRING" id="543379.A0A232FMM1"/>
<keyword evidence="10 16" id="KW-0406">Ion transport</keyword>
<feature type="transmembrane region" description="Helical" evidence="17">
    <location>
        <begin position="404"/>
        <end position="424"/>
    </location>
</feature>
<feature type="transmembrane region" description="Helical" evidence="17">
    <location>
        <begin position="617"/>
        <end position="638"/>
    </location>
</feature>
<comment type="subcellular location">
    <subcellularLocation>
        <location evidence="1">Membrane</location>
        <topology evidence="1">Multi-pass membrane protein</topology>
    </subcellularLocation>
</comment>
<dbReference type="GO" id="GO:0005549">
    <property type="term" value="F:odorant binding"/>
    <property type="evidence" value="ECO:0007669"/>
    <property type="project" value="InterPro"/>
</dbReference>
<feature type="transmembrane region" description="Helical" evidence="17">
    <location>
        <begin position="307"/>
        <end position="325"/>
    </location>
</feature>
<evidence type="ECO:0000313" key="18">
    <source>
        <dbReference type="EMBL" id="OXU31759.1"/>
    </source>
</evidence>
<keyword evidence="19" id="KW-1185">Reference proteome</keyword>
<dbReference type="GO" id="GO:0007165">
    <property type="term" value="P:signal transduction"/>
    <property type="evidence" value="ECO:0007669"/>
    <property type="project" value="UniProtKB-KW"/>
</dbReference>
<keyword evidence="15 16" id="KW-0407">Ion channel</keyword>
<feature type="transmembrane region" description="Helical" evidence="17">
    <location>
        <begin position="1057"/>
        <end position="1081"/>
    </location>
</feature>
<evidence type="ECO:0000256" key="5">
    <source>
        <dbReference type="ARBA" id="ARBA00022606"/>
    </source>
</evidence>
<keyword evidence="4 16" id="KW-0894">Sodium channel</keyword>
<dbReference type="PANTHER" id="PTHR11690">
    <property type="entry name" value="AMILORIDE-SENSITIVE SODIUM CHANNEL-RELATED"/>
    <property type="match status" value="1"/>
</dbReference>
<keyword evidence="3 16" id="KW-0813">Transport</keyword>
<keyword evidence="13 16" id="KW-0739">Sodium transport</keyword>